<keyword evidence="1" id="KW-0732">Signal</keyword>
<reference evidence="3" key="2">
    <citation type="submission" date="2021-03" db="UniProtKB">
        <authorList>
            <consortium name="EnsemblPlants"/>
        </authorList>
    </citation>
    <scope>IDENTIFICATION</scope>
</reference>
<dbReference type="PANTHER" id="PTHR35305:SF2">
    <property type="entry name" value="FAD-BINDING PROTEIN"/>
    <property type="match status" value="1"/>
</dbReference>
<dbReference type="PANTHER" id="PTHR35305">
    <property type="entry name" value="FAD-BINDING PROTEIN"/>
    <property type="match status" value="1"/>
</dbReference>
<dbReference type="Gene3D" id="1.20.58.1040">
    <property type="match status" value="1"/>
</dbReference>
<dbReference type="Pfam" id="PF25071">
    <property type="entry name" value="DUF7795"/>
    <property type="match status" value="1"/>
</dbReference>
<name>A0A803LFU6_CHEQI</name>
<dbReference type="InterPro" id="IPR012946">
    <property type="entry name" value="X8"/>
</dbReference>
<keyword evidence="4" id="KW-1185">Reference proteome</keyword>
<evidence type="ECO:0000313" key="3">
    <source>
        <dbReference type="EnsemblPlants" id="AUR62012052-RA:cds"/>
    </source>
</evidence>
<reference evidence="3" key="1">
    <citation type="journal article" date="2017" name="Nature">
        <title>The genome of Chenopodium quinoa.</title>
        <authorList>
            <person name="Jarvis D.E."/>
            <person name="Ho Y.S."/>
            <person name="Lightfoot D.J."/>
            <person name="Schmoeckel S.M."/>
            <person name="Li B."/>
            <person name="Borm T.J.A."/>
            <person name="Ohyanagi H."/>
            <person name="Mineta K."/>
            <person name="Michell C.T."/>
            <person name="Saber N."/>
            <person name="Kharbatia N.M."/>
            <person name="Rupper R.R."/>
            <person name="Sharp A.R."/>
            <person name="Dally N."/>
            <person name="Boughton B.A."/>
            <person name="Woo Y.H."/>
            <person name="Gao G."/>
            <person name="Schijlen E.G.W.M."/>
            <person name="Guo X."/>
            <person name="Momin A.A."/>
            <person name="Negrao S."/>
            <person name="Al-Babili S."/>
            <person name="Gehring C."/>
            <person name="Roessner U."/>
            <person name="Jung C."/>
            <person name="Murphy K."/>
            <person name="Arold S.T."/>
            <person name="Gojobori T."/>
            <person name="van der Linden C.G."/>
            <person name="van Loo E.N."/>
            <person name="Jellen E.N."/>
            <person name="Maughan P.J."/>
            <person name="Tester M."/>
        </authorList>
    </citation>
    <scope>NUCLEOTIDE SEQUENCE [LARGE SCALE GENOMIC DNA]</scope>
    <source>
        <strain evidence="3">cv. PI 614886</strain>
    </source>
</reference>
<dbReference type="Proteomes" id="UP000596660">
    <property type="component" value="Unplaced"/>
</dbReference>
<accession>A0A803LFU6</accession>
<evidence type="ECO:0000313" key="4">
    <source>
        <dbReference type="Proteomes" id="UP000596660"/>
    </source>
</evidence>
<evidence type="ECO:0000256" key="1">
    <source>
        <dbReference type="ARBA" id="ARBA00022729"/>
    </source>
</evidence>
<dbReference type="AlphaFoldDB" id="A0A803LFU6"/>
<dbReference type="EnsemblPlants" id="AUR62012052-RA">
    <property type="protein sequence ID" value="AUR62012052-RA:cds"/>
    <property type="gene ID" value="AUR62012052"/>
</dbReference>
<proteinExistence type="predicted"/>
<dbReference type="InterPro" id="IPR056697">
    <property type="entry name" value="DUF7795"/>
</dbReference>
<organism evidence="3 4">
    <name type="scientific">Chenopodium quinoa</name>
    <name type="common">Quinoa</name>
    <dbReference type="NCBI Taxonomy" id="63459"/>
    <lineage>
        <taxon>Eukaryota</taxon>
        <taxon>Viridiplantae</taxon>
        <taxon>Streptophyta</taxon>
        <taxon>Embryophyta</taxon>
        <taxon>Tracheophyta</taxon>
        <taxon>Spermatophyta</taxon>
        <taxon>Magnoliopsida</taxon>
        <taxon>eudicotyledons</taxon>
        <taxon>Gunneridae</taxon>
        <taxon>Pentapetalae</taxon>
        <taxon>Caryophyllales</taxon>
        <taxon>Chenopodiaceae</taxon>
        <taxon>Chenopodioideae</taxon>
        <taxon>Atripliceae</taxon>
        <taxon>Chenopodium</taxon>
    </lineage>
</organism>
<dbReference type="Gramene" id="AUR62012052-RA">
    <property type="protein sequence ID" value="AUR62012052-RA:cds"/>
    <property type="gene ID" value="AUR62012052"/>
</dbReference>
<dbReference type="SMART" id="SM00768">
    <property type="entry name" value="X8"/>
    <property type="match status" value="1"/>
</dbReference>
<dbReference type="Pfam" id="PF07983">
    <property type="entry name" value="X8"/>
    <property type="match status" value="1"/>
</dbReference>
<evidence type="ECO:0000259" key="2">
    <source>
        <dbReference type="SMART" id="SM00768"/>
    </source>
</evidence>
<sequence>LQTSSLYIAFHFGMATYVPMDFRMEEGKSNLDDEIRGILAEFMVGVIKFEELVEVGQTFLARFQQALEFLRRPSIFESSELVKSIVKANETKRVGAYVEAGCIKAYDSTVSVSQLNTSLGNLRDYSLKVKGIVDELQSLMDKADNALIMNPDDQLDMDSLGSEQEVIASQKLDAAGCASMAVIYSMVKQDYTMQEKIVSSLNLKSSTSELDSYCKMWMLRPFIIDDIIHQTLRQAQLEEKAVIQQQQLWCVAKNNAEDSALQQALDWACGPGGASCGPIQNGGPCYDPNDLIDMASYAFNDYCLKHGHGKCKYASSIFTAANSTTPSTAGVIPGSEDLNETPQFAATEVRTLALLNLLLAIFIFSL</sequence>
<feature type="domain" description="X8" evidence="2">
    <location>
        <begin position="248"/>
        <end position="313"/>
    </location>
</feature>
<protein>
    <recommendedName>
        <fullName evidence="2">X8 domain-containing protein</fullName>
    </recommendedName>
</protein>